<comment type="caution">
    <text evidence="2">The sequence shown here is derived from an EMBL/GenBank/DDBJ whole genome shotgun (WGS) entry which is preliminary data.</text>
</comment>
<dbReference type="SUPFAM" id="SSF51182">
    <property type="entry name" value="RmlC-like cupins"/>
    <property type="match status" value="1"/>
</dbReference>
<feature type="domain" description="Cupin type-2" evidence="1">
    <location>
        <begin position="41"/>
        <end position="103"/>
    </location>
</feature>
<dbReference type="InterPro" id="IPR014710">
    <property type="entry name" value="RmlC-like_jellyroll"/>
</dbReference>
<evidence type="ECO:0000313" key="3">
    <source>
        <dbReference type="Proteomes" id="UP000474159"/>
    </source>
</evidence>
<dbReference type="OrthoDB" id="122936at2"/>
<dbReference type="EMBL" id="VZZK01000075">
    <property type="protein sequence ID" value="KAB1069498.1"/>
    <property type="molecule type" value="Genomic_DNA"/>
</dbReference>
<evidence type="ECO:0000313" key="2">
    <source>
        <dbReference type="EMBL" id="KAB1069498.1"/>
    </source>
</evidence>
<dbReference type="Proteomes" id="UP000474159">
    <property type="component" value="Unassembled WGS sequence"/>
</dbReference>
<proteinExistence type="predicted"/>
<reference evidence="2 3" key="1">
    <citation type="submission" date="2019-09" db="EMBL/GenBank/DDBJ databases">
        <title>YIM 48816 draft genome.</title>
        <authorList>
            <person name="Jiang L."/>
        </authorList>
    </citation>
    <scope>NUCLEOTIDE SEQUENCE [LARGE SCALE GENOMIC DNA]</scope>
    <source>
        <strain evidence="2 3">YIM 48816</strain>
    </source>
</reference>
<dbReference type="Pfam" id="PF07883">
    <property type="entry name" value="Cupin_2"/>
    <property type="match status" value="1"/>
</dbReference>
<evidence type="ECO:0000259" key="1">
    <source>
        <dbReference type="Pfam" id="PF07883"/>
    </source>
</evidence>
<dbReference type="Gene3D" id="2.60.120.10">
    <property type="entry name" value="Jelly Rolls"/>
    <property type="match status" value="1"/>
</dbReference>
<organism evidence="2 3">
    <name type="scientific">Methylobacterium soli</name>
    <dbReference type="NCBI Taxonomy" id="553447"/>
    <lineage>
        <taxon>Bacteria</taxon>
        <taxon>Pseudomonadati</taxon>
        <taxon>Pseudomonadota</taxon>
        <taxon>Alphaproteobacteria</taxon>
        <taxon>Hyphomicrobiales</taxon>
        <taxon>Methylobacteriaceae</taxon>
        <taxon>Methylobacterium</taxon>
    </lineage>
</organism>
<name>A0A6L3SNM2_9HYPH</name>
<keyword evidence="3" id="KW-1185">Reference proteome</keyword>
<sequence length="194" mass="21474">MTMYHDSPLVAEGHRIRNAFNGETFIFTHVREDASAFQFDVLLEPGGMQTGTGMHHVHPFASEAFTVKSGKLALSIQGECRILGAGENCVIAAGIPHFFRNGHAGETLFTARFTPGQQFLRFFLNMASGTADHPDWYDERGEPPLLLRALALHHYAGHGYAAAIPIWLQRALFASLTPFAYLAGYRLSVTQNRQ</sequence>
<protein>
    <submittedName>
        <fullName evidence="2">Cupin domain-containing protein</fullName>
    </submittedName>
</protein>
<dbReference type="AlphaFoldDB" id="A0A6L3SNM2"/>
<accession>A0A6L3SNM2</accession>
<dbReference type="InterPro" id="IPR013096">
    <property type="entry name" value="Cupin_2"/>
</dbReference>
<gene>
    <name evidence="2" type="ORF">F6X53_30945</name>
</gene>
<dbReference type="InterPro" id="IPR011051">
    <property type="entry name" value="RmlC_Cupin_sf"/>
</dbReference>